<reference evidence="6 7" key="1">
    <citation type="submission" date="2019-04" db="EMBL/GenBank/DDBJ databases">
        <authorList>
            <consortium name="DOE Joint Genome Institute"/>
            <person name="Mondo S."/>
            <person name="Kjaerbolling I."/>
            <person name="Vesth T."/>
            <person name="Frisvad J.C."/>
            <person name="Nybo J.L."/>
            <person name="Theobald S."/>
            <person name="Kildgaard S."/>
            <person name="Isbrandt T."/>
            <person name="Kuo A."/>
            <person name="Sato A."/>
            <person name="Lyhne E.K."/>
            <person name="Kogle M.E."/>
            <person name="Wiebenga A."/>
            <person name="Kun R.S."/>
            <person name="Lubbers R.J."/>
            <person name="Makela M.R."/>
            <person name="Barry K."/>
            <person name="Chovatia M."/>
            <person name="Clum A."/>
            <person name="Daum C."/>
            <person name="Haridas S."/>
            <person name="He G."/>
            <person name="LaButti K."/>
            <person name="Lipzen A."/>
            <person name="Riley R."/>
            <person name="Salamov A."/>
            <person name="Simmons B.A."/>
            <person name="Magnuson J.K."/>
            <person name="Henrissat B."/>
            <person name="Mortensen U.H."/>
            <person name="Larsen T.O."/>
            <person name="Devries R.P."/>
            <person name="Grigoriev I.V."/>
            <person name="Machida M."/>
            <person name="Baker S.E."/>
            <person name="Andersen M.R."/>
            <person name="Cantor M.N."/>
            <person name="Hua S.X."/>
        </authorList>
    </citation>
    <scope>NUCLEOTIDE SEQUENCE [LARGE SCALE GENOMIC DNA]</scope>
    <source>
        <strain evidence="6 7">CBS 119388</strain>
    </source>
</reference>
<dbReference type="OrthoDB" id="74360at2759"/>
<organism evidence="6 7">
    <name type="scientific">Aspergillus pseudonomiae</name>
    <dbReference type="NCBI Taxonomy" id="1506151"/>
    <lineage>
        <taxon>Eukaryota</taxon>
        <taxon>Fungi</taxon>
        <taxon>Dikarya</taxon>
        <taxon>Ascomycota</taxon>
        <taxon>Pezizomycotina</taxon>
        <taxon>Eurotiomycetes</taxon>
        <taxon>Eurotiomycetidae</taxon>
        <taxon>Eurotiales</taxon>
        <taxon>Aspergillaceae</taxon>
        <taxon>Aspergillus</taxon>
        <taxon>Aspergillus subgen. Circumdati</taxon>
    </lineage>
</organism>
<dbReference type="Gene3D" id="3.50.50.60">
    <property type="entry name" value="FAD/NAD(P)-binding domain"/>
    <property type="match status" value="3"/>
</dbReference>
<dbReference type="Proteomes" id="UP000325579">
    <property type="component" value="Unassembled WGS sequence"/>
</dbReference>
<dbReference type="Pfam" id="PF00743">
    <property type="entry name" value="FMO-like"/>
    <property type="match status" value="1"/>
</dbReference>
<dbReference type="GO" id="GO:0050660">
    <property type="term" value="F:flavin adenine dinucleotide binding"/>
    <property type="evidence" value="ECO:0007669"/>
    <property type="project" value="InterPro"/>
</dbReference>
<keyword evidence="5" id="KW-0560">Oxidoreductase</keyword>
<dbReference type="PANTHER" id="PTHR42877:SF10">
    <property type="entry name" value="L-ORNITHINE N(5)-OXYGENASE"/>
    <property type="match status" value="1"/>
</dbReference>
<evidence type="ECO:0000313" key="6">
    <source>
        <dbReference type="EMBL" id="KAE8408568.1"/>
    </source>
</evidence>
<evidence type="ECO:0000256" key="2">
    <source>
        <dbReference type="ARBA" id="ARBA00010139"/>
    </source>
</evidence>
<evidence type="ECO:0000256" key="4">
    <source>
        <dbReference type="ARBA" id="ARBA00022827"/>
    </source>
</evidence>
<protein>
    <recommendedName>
        <fullName evidence="8">L-ornithine N(5)-oxygenase</fullName>
    </recommendedName>
</protein>
<evidence type="ECO:0008006" key="8">
    <source>
        <dbReference type="Google" id="ProtNLM"/>
    </source>
</evidence>
<evidence type="ECO:0000256" key="3">
    <source>
        <dbReference type="ARBA" id="ARBA00022630"/>
    </source>
</evidence>
<comment type="similarity">
    <text evidence="2">Belongs to the FAD-binding monooxygenase family.</text>
</comment>
<dbReference type="PANTHER" id="PTHR42877">
    <property type="entry name" value="L-ORNITHINE N(5)-MONOOXYGENASE-RELATED"/>
    <property type="match status" value="1"/>
</dbReference>
<evidence type="ECO:0000313" key="7">
    <source>
        <dbReference type="Proteomes" id="UP000325579"/>
    </source>
</evidence>
<proteinExistence type="inferred from homology"/>
<dbReference type="GO" id="GO:0004499">
    <property type="term" value="F:N,N-dimethylaniline monooxygenase activity"/>
    <property type="evidence" value="ECO:0007669"/>
    <property type="project" value="InterPro"/>
</dbReference>
<dbReference type="EMBL" id="ML736743">
    <property type="protein sequence ID" value="KAE8408568.1"/>
    <property type="molecule type" value="Genomic_DNA"/>
</dbReference>
<dbReference type="SUPFAM" id="SSF51905">
    <property type="entry name" value="FAD/NAD(P)-binding domain"/>
    <property type="match status" value="1"/>
</dbReference>
<dbReference type="GeneID" id="43674714"/>
<sequence length="385" mass="43754">MSDPAGKFTVPPYSQIACIGTGLSVIALGVMLKRWYSLEDSLRCACDVPSALYSCSFHPNPRWTKLMPSYKEIKAYQDEAVEAYRQRGKMSFSTEVREYVWREYANLWCLTLLVEPRPCDIPGAETFRGAIFHSARWRHDVSLEGKKIVVLGKGCTAAQIVPAIVDKTESLHQIIRSRHWVLPAANLTYPPLLQWIFQFIPLATALHRLHSFLVAGNDFRLFPMTKAAAKRRESRRKVTETYMRETAPEKYHDLLIPDYDIAPGGLKTKNKFIPADVIILATGYQTNQFSPYMSVHGKEGTLEMHWKRYDGPRTYERSIISGFPNYCLLGLNPATGHTSALMAAEKDSYPSRDKILDGTATSVELKHTREDPEHVYQYKARHPAP</sequence>
<keyword evidence="4" id="KW-0274">FAD</keyword>
<dbReference type="InterPro" id="IPR020946">
    <property type="entry name" value="Flavin_mOase-like"/>
</dbReference>
<evidence type="ECO:0000256" key="1">
    <source>
        <dbReference type="ARBA" id="ARBA00001974"/>
    </source>
</evidence>
<dbReference type="AlphaFoldDB" id="A0A5N7DST6"/>
<dbReference type="RefSeq" id="XP_031945887.1">
    <property type="nucleotide sequence ID" value="XM_032090023.1"/>
</dbReference>
<keyword evidence="7" id="KW-1185">Reference proteome</keyword>
<keyword evidence="3" id="KW-0285">Flavoprotein</keyword>
<name>A0A5N7DST6_9EURO</name>
<evidence type="ECO:0000256" key="5">
    <source>
        <dbReference type="ARBA" id="ARBA00023002"/>
    </source>
</evidence>
<accession>A0A5N7DST6</accession>
<comment type="cofactor">
    <cofactor evidence="1">
        <name>FAD</name>
        <dbReference type="ChEBI" id="CHEBI:57692"/>
    </cofactor>
</comment>
<gene>
    <name evidence="6" type="ORF">BDV37DRAFT_296024</name>
</gene>
<dbReference type="InterPro" id="IPR036188">
    <property type="entry name" value="FAD/NAD-bd_sf"/>
</dbReference>
<dbReference type="InterPro" id="IPR051209">
    <property type="entry name" value="FAD-bind_Monooxygenase_sf"/>
</dbReference>
<dbReference type="GO" id="GO:0050661">
    <property type="term" value="F:NADP binding"/>
    <property type="evidence" value="ECO:0007669"/>
    <property type="project" value="InterPro"/>
</dbReference>